<dbReference type="SUPFAM" id="SSF52058">
    <property type="entry name" value="L domain-like"/>
    <property type="match status" value="1"/>
</dbReference>
<keyword evidence="2" id="KW-0433">Leucine-rich repeat</keyword>
<dbReference type="Pfam" id="PF23559">
    <property type="entry name" value="WHD_DRP"/>
    <property type="match status" value="1"/>
</dbReference>
<dbReference type="Gene3D" id="3.40.50.300">
    <property type="entry name" value="P-loop containing nucleotide triphosphate hydrolases"/>
    <property type="match status" value="1"/>
</dbReference>
<evidence type="ECO:0000256" key="6">
    <source>
        <dbReference type="ARBA" id="ARBA00022840"/>
    </source>
</evidence>
<protein>
    <submittedName>
        <fullName evidence="13">Disease resistance protein RGA1</fullName>
    </submittedName>
</protein>
<dbReference type="RefSeq" id="XP_038974466.1">
    <property type="nucleotide sequence ID" value="XM_039118538.1"/>
</dbReference>
<dbReference type="PROSITE" id="PS51450">
    <property type="entry name" value="LRR"/>
    <property type="match status" value="1"/>
</dbReference>
<evidence type="ECO:0000259" key="10">
    <source>
        <dbReference type="Pfam" id="PF23559"/>
    </source>
</evidence>
<dbReference type="InterPro" id="IPR038005">
    <property type="entry name" value="RX-like_CC"/>
</dbReference>
<evidence type="ECO:0000313" key="13">
    <source>
        <dbReference type="RefSeq" id="XP_038974466.1"/>
    </source>
</evidence>
<dbReference type="Gene3D" id="1.10.8.430">
    <property type="entry name" value="Helical domain of apoptotic protease-activating factors"/>
    <property type="match status" value="1"/>
</dbReference>
<organism evidence="12 13">
    <name type="scientific">Phoenix dactylifera</name>
    <name type="common">Date palm</name>
    <dbReference type="NCBI Taxonomy" id="42345"/>
    <lineage>
        <taxon>Eukaryota</taxon>
        <taxon>Viridiplantae</taxon>
        <taxon>Streptophyta</taxon>
        <taxon>Embryophyta</taxon>
        <taxon>Tracheophyta</taxon>
        <taxon>Spermatophyta</taxon>
        <taxon>Magnoliopsida</taxon>
        <taxon>Liliopsida</taxon>
        <taxon>Arecaceae</taxon>
        <taxon>Coryphoideae</taxon>
        <taxon>Phoeniceae</taxon>
        <taxon>Phoenix</taxon>
    </lineage>
</organism>
<dbReference type="Proteomes" id="UP000228380">
    <property type="component" value="Unplaced"/>
</dbReference>
<dbReference type="FunFam" id="1.10.10.10:FF:000322">
    <property type="entry name" value="Probable disease resistance protein At1g63360"/>
    <property type="match status" value="1"/>
</dbReference>
<dbReference type="Gene3D" id="1.20.5.4130">
    <property type="match status" value="1"/>
</dbReference>
<sequence>MAMVLDAFVSRLCTMLLTYAEEEAAKILGVPEEIKKLHRRLKRMQAILADAENRRFDNEAINLWLNELRDLMYEVDDIIDECRIEGEKFLSSDSSSSCCGELVRCCYSPISRWHEGKFRHEIGHRIRNLNRELEQVAKDKDDLHLTPAPHDDHYKSRISRKTSPIVEPDLVGEKIEDDTRRLADLLIKEDNKKIQVFAIVGMGGIGKTTLAQNIYNDKKLRDNFNPKSRIWLCVSQDFFEFDLLRSFIKQAGGDPGEAKEKEVLEPMLSQVIMNKKFFLVLDDVWDAQVWDALLRKPLHSGSANSRILITSRHEAIARQMGAVYIHRVEKLSQKDGWSLICKMVFEECEEGDMHLLSDVGMRIVEKCDGLPLALRTIGGVLRTKEKRHSEWEKVLSSPAWSFTKLPKEEMGPLYLSYLDLPPPLKQCFTSVSLFPEDFPIRSIPFGNRCIAEGFVTSEDDTPLEDVAEEYWKELVQRNLLQPAPRYYEEQGCRMHDLLRSLAHHIAGDECFVGDARAFENKIISYSSSIKLRRLSIVDENLETIPDLLMKQTSLRTLSLFHIPLIHDLPEDLFRKLRSLRILNLRKTAINNFPTSLGDLVHLRTLDLSDSSIREIPESIGNLRNLQFLILMDCKYLRNLPCGVLRLINLKILVVKGAPLDGIPIGIGRLRQLHTLKGFVVNGSEGCRSGVGEDVREQEHKRYQHGSFCTLEELKSLSQLRCISMVKLERASDKAEAKAAALQAKPHLTTLFLHCTLPSSSFDVQQPRANDYEEENIKRIGEVFEEIHPPPCLEKLEINGYFGREFPSWIMTPSSSSFRNLQWLDLKNCGLCQPLPPLGMLPQLCYLSISGASAVTSIGPEFLLLAGGSAGARGRNGRKTDSCFSSYFPKLEELVFTNMTNWKEWWWRWEEEDNQKRSLLPSLKVLTIDGCPKLRSLPESLVTVLKTLEITRAHSLREIQNLPSLTKLILAHNSSLERVSNFPVLKHIDVDDCVELKVVEGANAVEHIQLDDREAESLPEWLVAAGEEQPRFPFLHKLTLSNKICRRGLPGWPLI</sequence>
<dbReference type="CDD" id="cd14798">
    <property type="entry name" value="RX-CC_like"/>
    <property type="match status" value="1"/>
</dbReference>
<proteinExistence type="inferred from homology"/>
<dbReference type="GO" id="GO:0043531">
    <property type="term" value="F:ADP binding"/>
    <property type="evidence" value="ECO:0007669"/>
    <property type="project" value="InterPro"/>
</dbReference>
<evidence type="ECO:0000256" key="2">
    <source>
        <dbReference type="ARBA" id="ARBA00022614"/>
    </source>
</evidence>
<evidence type="ECO:0000256" key="1">
    <source>
        <dbReference type="ARBA" id="ARBA00008894"/>
    </source>
</evidence>
<dbReference type="GO" id="GO:0002758">
    <property type="term" value="P:innate immune response-activating signaling pathway"/>
    <property type="evidence" value="ECO:0007669"/>
    <property type="project" value="UniProtKB-ARBA"/>
</dbReference>
<dbReference type="Pfam" id="PF00931">
    <property type="entry name" value="NB-ARC"/>
    <property type="match status" value="1"/>
</dbReference>
<evidence type="ECO:0000313" key="12">
    <source>
        <dbReference type="Proteomes" id="UP000228380"/>
    </source>
</evidence>
<dbReference type="Gene3D" id="3.80.10.10">
    <property type="entry name" value="Ribonuclease Inhibitor"/>
    <property type="match status" value="2"/>
</dbReference>
<dbReference type="GeneID" id="120105796"/>
<keyword evidence="12" id="KW-1185">Reference proteome</keyword>
<dbReference type="InterPro" id="IPR036388">
    <property type="entry name" value="WH-like_DNA-bd_sf"/>
</dbReference>
<keyword evidence="5" id="KW-0611">Plant defense</keyword>
<dbReference type="InterPro" id="IPR041118">
    <property type="entry name" value="Rx_N"/>
</dbReference>
<dbReference type="Gene3D" id="1.10.10.10">
    <property type="entry name" value="Winged helix-like DNA-binding domain superfamily/Winged helix DNA-binding domain"/>
    <property type="match status" value="1"/>
</dbReference>
<feature type="domain" description="Disease resistance protein winged helix" evidence="10">
    <location>
        <begin position="433"/>
        <end position="502"/>
    </location>
</feature>
<dbReference type="AlphaFoldDB" id="A0A8B8ZJV5"/>
<dbReference type="PANTHER" id="PTHR36766">
    <property type="entry name" value="PLANT BROAD-SPECTRUM MILDEW RESISTANCE PROTEIN RPW8"/>
    <property type="match status" value="1"/>
</dbReference>
<dbReference type="InterPro" id="IPR001611">
    <property type="entry name" value="Leu-rich_rpt"/>
</dbReference>
<evidence type="ECO:0000259" key="8">
    <source>
        <dbReference type="Pfam" id="PF00931"/>
    </source>
</evidence>
<dbReference type="InterPro" id="IPR002182">
    <property type="entry name" value="NB-ARC"/>
</dbReference>
<feature type="domain" description="NB-ARC" evidence="8">
    <location>
        <begin position="176"/>
        <end position="347"/>
    </location>
</feature>
<evidence type="ECO:0000259" key="11">
    <source>
        <dbReference type="Pfam" id="PF25019"/>
    </source>
</evidence>
<dbReference type="KEGG" id="pda:120105796"/>
<reference evidence="13" key="1">
    <citation type="submission" date="2025-08" db="UniProtKB">
        <authorList>
            <consortium name="RefSeq"/>
        </authorList>
    </citation>
    <scope>IDENTIFICATION</scope>
    <source>
        <tissue evidence="13">Young leaves</tissue>
    </source>
</reference>
<dbReference type="GO" id="GO:0009626">
    <property type="term" value="P:plant-type hypersensitive response"/>
    <property type="evidence" value="ECO:0007669"/>
    <property type="project" value="UniProtKB-ARBA"/>
</dbReference>
<dbReference type="PANTHER" id="PTHR36766:SF70">
    <property type="entry name" value="DISEASE RESISTANCE PROTEIN RGA4"/>
    <property type="match status" value="1"/>
</dbReference>
<keyword evidence="4" id="KW-0547">Nucleotide-binding</keyword>
<dbReference type="InterPro" id="IPR027417">
    <property type="entry name" value="P-loop_NTPase"/>
</dbReference>
<dbReference type="InterPro" id="IPR058922">
    <property type="entry name" value="WHD_DRP"/>
</dbReference>
<dbReference type="Pfam" id="PF25019">
    <property type="entry name" value="LRR_R13L1-DRL21"/>
    <property type="match status" value="1"/>
</dbReference>
<comment type="similarity">
    <text evidence="1">Belongs to the disease resistance NB-LRR family.</text>
</comment>
<dbReference type="SUPFAM" id="SSF52540">
    <property type="entry name" value="P-loop containing nucleoside triphosphate hydrolases"/>
    <property type="match status" value="1"/>
</dbReference>
<dbReference type="Pfam" id="PF18052">
    <property type="entry name" value="Rx_N"/>
    <property type="match status" value="1"/>
</dbReference>
<feature type="coiled-coil region" evidence="7">
    <location>
        <begin position="119"/>
        <end position="146"/>
    </location>
</feature>
<gene>
    <name evidence="13" type="primary">LOC120105796</name>
</gene>
<name>A0A8B8ZJV5_PHODC</name>
<evidence type="ECO:0000256" key="7">
    <source>
        <dbReference type="SAM" id="Coils"/>
    </source>
</evidence>
<evidence type="ECO:0000259" key="9">
    <source>
        <dbReference type="Pfam" id="PF18052"/>
    </source>
</evidence>
<evidence type="ECO:0000256" key="3">
    <source>
        <dbReference type="ARBA" id="ARBA00022737"/>
    </source>
</evidence>
<dbReference type="OrthoDB" id="775271at2759"/>
<accession>A0A8B8ZJV5</accession>
<dbReference type="InterPro" id="IPR056789">
    <property type="entry name" value="LRR_R13L1-DRL21"/>
</dbReference>
<feature type="domain" description="R13L1/DRL21-like LRR repeat region" evidence="11">
    <location>
        <begin position="710"/>
        <end position="849"/>
    </location>
</feature>
<keyword evidence="7" id="KW-0175">Coiled coil</keyword>
<evidence type="ECO:0000256" key="5">
    <source>
        <dbReference type="ARBA" id="ARBA00022821"/>
    </source>
</evidence>
<evidence type="ECO:0000256" key="4">
    <source>
        <dbReference type="ARBA" id="ARBA00022741"/>
    </source>
</evidence>
<dbReference type="GO" id="GO:0042742">
    <property type="term" value="P:defense response to bacterium"/>
    <property type="evidence" value="ECO:0007669"/>
    <property type="project" value="UniProtKB-ARBA"/>
</dbReference>
<dbReference type="InterPro" id="IPR042197">
    <property type="entry name" value="Apaf_helical"/>
</dbReference>
<dbReference type="GO" id="GO:0005524">
    <property type="term" value="F:ATP binding"/>
    <property type="evidence" value="ECO:0007669"/>
    <property type="project" value="UniProtKB-KW"/>
</dbReference>
<keyword evidence="6" id="KW-0067">ATP-binding</keyword>
<dbReference type="PRINTS" id="PR00364">
    <property type="entry name" value="DISEASERSIST"/>
</dbReference>
<feature type="domain" description="Disease resistance N-terminal" evidence="9">
    <location>
        <begin position="8"/>
        <end position="90"/>
    </location>
</feature>
<keyword evidence="3" id="KW-0677">Repeat</keyword>
<dbReference type="InterPro" id="IPR032675">
    <property type="entry name" value="LRR_dom_sf"/>
</dbReference>